<keyword evidence="6 9" id="KW-0812">Transmembrane</keyword>
<evidence type="ECO:0000313" key="11">
    <source>
        <dbReference type="EMBL" id="OLP43405.1"/>
    </source>
</evidence>
<evidence type="ECO:0000256" key="2">
    <source>
        <dbReference type="ARBA" id="ARBA00010072"/>
    </source>
</evidence>
<dbReference type="STRING" id="1867956.BJF95_21260"/>
<feature type="transmembrane region" description="Helical" evidence="9">
    <location>
        <begin position="180"/>
        <end position="200"/>
    </location>
</feature>
<keyword evidence="7 9" id="KW-1133">Transmembrane helix</keyword>
<evidence type="ECO:0000256" key="5">
    <source>
        <dbReference type="ARBA" id="ARBA00022519"/>
    </source>
</evidence>
<evidence type="ECO:0000259" key="10">
    <source>
        <dbReference type="PROSITE" id="PS50928"/>
    </source>
</evidence>
<comment type="similarity">
    <text evidence="2">Belongs to the binding-protein-dependent transport system permease family. HisMQ subfamily.</text>
</comment>
<dbReference type="OrthoDB" id="9815029at2"/>
<dbReference type="InterPro" id="IPR000515">
    <property type="entry name" value="MetI-like"/>
</dbReference>
<comment type="caution">
    <text evidence="11">The sequence shown here is derived from an EMBL/GenBank/DDBJ whole genome shotgun (WGS) entry which is preliminary data.</text>
</comment>
<dbReference type="InterPro" id="IPR051613">
    <property type="entry name" value="ABC_transp_permease_HisMQ"/>
</dbReference>
<dbReference type="EMBL" id="MKIM01000028">
    <property type="protein sequence ID" value="OLP43405.1"/>
    <property type="molecule type" value="Genomic_DNA"/>
</dbReference>
<evidence type="ECO:0000256" key="4">
    <source>
        <dbReference type="ARBA" id="ARBA00022475"/>
    </source>
</evidence>
<feature type="domain" description="ABC transmembrane type-1" evidence="10">
    <location>
        <begin position="53"/>
        <end position="254"/>
    </location>
</feature>
<feature type="transmembrane region" description="Helical" evidence="9">
    <location>
        <begin position="232"/>
        <end position="256"/>
    </location>
</feature>
<dbReference type="Pfam" id="PF00528">
    <property type="entry name" value="BPD_transp_1"/>
    <property type="match status" value="1"/>
</dbReference>
<dbReference type="RefSeq" id="WP_075640727.1">
    <property type="nucleotide sequence ID" value="NZ_MKIM01000028.1"/>
</dbReference>
<reference evidence="11 12" key="1">
    <citation type="submission" date="2016-09" db="EMBL/GenBank/DDBJ databases">
        <title>Rhizobium oryziradicis sp. nov., isolated from the root of rice.</title>
        <authorList>
            <person name="Zhao J."/>
            <person name="Zhang X."/>
        </authorList>
    </citation>
    <scope>NUCLEOTIDE SEQUENCE [LARGE SCALE GENOMIC DNA]</scope>
    <source>
        <strain evidence="11 12">N19</strain>
    </source>
</reference>
<keyword evidence="4" id="KW-1003">Cell membrane</keyword>
<dbReference type="InterPro" id="IPR010065">
    <property type="entry name" value="AA_ABC_transptr_permease_3TM"/>
</dbReference>
<protein>
    <submittedName>
        <fullName evidence="11">ABC transporter permease</fullName>
    </submittedName>
</protein>
<evidence type="ECO:0000256" key="8">
    <source>
        <dbReference type="ARBA" id="ARBA00023136"/>
    </source>
</evidence>
<feature type="transmembrane region" description="Helical" evidence="9">
    <location>
        <begin position="57"/>
        <end position="78"/>
    </location>
</feature>
<dbReference type="PANTHER" id="PTHR30133:SF2">
    <property type="entry name" value="ARGININE ABC TRANSPORTER PERMEASE PROTEIN ARTQ"/>
    <property type="match status" value="1"/>
</dbReference>
<evidence type="ECO:0000256" key="6">
    <source>
        <dbReference type="ARBA" id="ARBA00022692"/>
    </source>
</evidence>
<dbReference type="NCBIfam" id="TIGR01726">
    <property type="entry name" value="HEQRo_perm_3TM"/>
    <property type="match status" value="1"/>
</dbReference>
<sequence length="267" mass="28648">MSGLASALDALWAFVSHIFDPFCGSVGVFSLFANNTLLACGDSGWGDEIGFGFKVTVTLACATLPIGLTIGFLIALAAQSQEKPLRRAAAIYTTIFRGLPELLTLFIVYYGLQIFLQAALAAIGFQERLEINAFFAGMIALAFVFSSYCAEVLQSAFKAIPNGQYEAGAAIGLSKTKTMLLVILPQLIRIALPGIVNLWMNLLKDTALVSVVGLTDIIRQTGIAARVTKEAFLFYLIACALYLVLAVLSSIAIGFIDRWTKRAGASR</sequence>
<keyword evidence="8 9" id="KW-0472">Membrane</keyword>
<feature type="transmembrane region" description="Helical" evidence="9">
    <location>
        <begin position="99"/>
        <end position="125"/>
    </location>
</feature>
<gene>
    <name evidence="11" type="ORF">BJF95_21260</name>
</gene>
<dbReference type="CDD" id="cd06261">
    <property type="entry name" value="TM_PBP2"/>
    <property type="match status" value="1"/>
</dbReference>
<dbReference type="Gene3D" id="1.10.3720.10">
    <property type="entry name" value="MetI-like"/>
    <property type="match status" value="1"/>
</dbReference>
<keyword evidence="5" id="KW-0997">Cell inner membrane</keyword>
<dbReference type="Proteomes" id="UP000186894">
    <property type="component" value="Unassembled WGS sequence"/>
</dbReference>
<name>A0A1Q8ZND3_9HYPH</name>
<dbReference type="SUPFAM" id="SSF161098">
    <property type="entry name" value="MetI-like"/>
    <property type="match status" value="1"/>
</dbReference>
<evidence type="ECO:0000313" key="12">
    <source>
        <dbReference type="Proteomes" id="UP000186894"/>
    </source>
</evidence>
<proteinExistence type="inferred from homology"/>
<organism evidence="11 12">
    <name type="scientific">Rhizobium oryziradicis</name>
    <dbReference type="NCBI Taxonomy" id="1867956"/>
    <lineage>
        <taxon>Bacteria</taxon>
        <taxon>Pseudomonadati</taxon>
        <taxon>Pseudomonadota</taxon>
        <taxon>Alphaproteobacteria</taxon>
        <taxon>Hyphomicrobiales</taxon>
        <taxon>Rhizobiaceae</taxon>
        <taxon>Rhizobium/Agrobacterium group</taxon>
        <taxon>Rhizobium</taxon>
    </lineage>
</organism>
<dbReference type="InterPro" id="IPR035906">
    <property type="entry name" value="MetI-like_sf"/>
</dbReference>
<dbReference type="PANTHER" id="PTHR30133">
    <property type="entry name" value="CATIONIC AMINO ACID TRANSPORTER, MEMBRANE COMPONENT"/>
    <property type="match status" value="1"/>
</dbReference>
<evidence type="ECO:0000256" key="3">
    <source>
        <dbReference type="ARBA" id="ARBA00022448"/>
    </source>
</evidence>
<accession>A0A1Q8ZND3</accession>
<feature type="transmembrane region" description="Helical" evidence="9">
    <location>
        <begin position="131"/>
        <end position="150"/>
    </location>
</feature>
<evidence type="ECO:0000256" key="1">
    <source>
        <dbReference type="ARBA" id="ARBA00004429"/>
    </source>
</evidence>
<comment type="subcellular location">
    <subcellularLocation>
        <location evidence="1">Cell inner membrane</location>
        <topology evidence="1">Multi-pass membrane protein</topology>
    </subcellularLocation>
    <subcellularLocation>
        <location evidence="9">Cell membrane</location>
        <topology evidence="9">Multi-pass membrane protein</topology>
    </subcellularLocation>
</comment>
<keyword evidence="3 9" id="KW-0813">Transport</keyword>
<evidence type="ECO:0000256" key="7">
    <source>
        <dbReference type="ARBA" id="ARBA00022989"/>
    </source>
</evidence>
<dbReference type="AlphaFoldDB" id="A0A1Q8ZND3"/>
<evidence type="ECO:0000256" key="9">
    <source>
        <dbReference type="RuleBase" id="RU363032"/>
    </source>
</evidence>
<dbReference type="GO" id="GO:0043190">
    <property type="term" value="C:ATP-binding cassette (ABC) transporter complex"/>
    <property type="evidence" value="ECO:0007669"/>
    <property type="project" value="InterPro"/>
</dbReference>
<dbReference type="GO" id="GO:0022857">
    <property type="term" value="F:transmembrane transporter activity"/>
    <property type="evidence" value="ECO:0007669"/>
    <property type="project" value="InterPro"/>
</dbReference>
<dbReference type="PROSITE" id="PS50928">
    <property type="entry name" value="ABC_TM1"/>
    <property type="match status" value="1"/>
</dbReference>
<keyword evidence="12" id="KW-1185">Reference proteome</keyword>